<dbReference type="AlphaFoldDB" id="A0A9W6C7K9"/>
<dbReference type="InterPro" id="IPR022123">
    <property type="entry name" value="DUF3658"/>
</dbReference>
<dbReference type="Pfam" id="PF12395">
    <property type="entry name" value="DUF3658"/>
    <property type="match status" value="1"/>
</dbReference>
<feature type="domain" description="DUF1835" evidence="1">
    <location>
        <begin position="2"/>
        <end position="125"/>
    </location>
</feature>
<keyword evidence="5" id="KW-1185">Reference proteome</keyword>
<evidence type="ECO:0000313" key="4">
    <source>
        <dbReference type="EMBL" id="GLG89338.1"/>
    </source>
</evidence>
<reference evidence="4" key="3">
    <citation type="submission" date="2022-11" db="EMBL/GenBank/DDBJ databases">
        <title>Draft genome sequence of Sellimonas catena strain 18CBH55.</title>
        <authorList>
            <person name="Atsushi H."/>
            <person name="Moriya O."/>
            <person name="Mitsuo S."/>
        </authorList>
    </citation>
    <scope>NUCLEOTIDE SEQUENCE</scope>
    <source>
        <strain evidence="4">18CBH55</strain>
    </source>
</reference>
<feature type="domain" description="DUF3658" evidence="2">
    <location>
        <begin position="156"/>
        <end position="254"/>
    </location>
</feature>
<dbReference type="Proteomes" id="UP001145094">
    <property type="component" value="Unassembled WGS sequence"/>
</dbReference>
<evidence type="ECO:0008006" key="6">
    <source>
        <dbReference type="Google" id="ProtNLM"/>
    </source>
</evidence>
<protein>
    <recommendedName>
        <fullName evidence="6">DUF1835 domain-containing protein</fullName>
    </recommendedName>
</protein>
<proteinExistence type="predicted"/>
<reference evidence="4" key="4">
    <citation type="submission" date="2022-11" db="EMBL/GenBank/DDBJ databases">
        <title>Draft genome sequence of Sellimonas catena strain 18CBH55.</title>
        <authorList>
            <person name="Hisatomi A."/>
            <person name="Ohkuma M."/>
            <person name="Sakamoto M."/>
        </authorList>
    </citation>
    <scope>NUCLEOTIDE SEQUENCE</scope>
    <source>
        <strain evidence="4">18CBH55</strain>
    </source>
</reference>
<name>A0A9W6C7K9_9FIRM</name>
<sequence length="265" mass="30508">MVEVVFGASEAASLKMSRLRNRADEIICLDLGLDVGEIRNLDNESKRSNALETLFRDGTKAGERVWKEYKERVNRYSVMSERLRTLAAEGKTIRIWYGKAPYEVCGYYYTCHLLNDLTDQISAVKLPDVLFRQDTNMPYEVSTMGEIVHEEFPSLLAYEKPLNEWEIEIGAMHWERLMKENAVLRASVNGKPMSVQESFYDFMIENTLSEKPQKEAEVIGNVLGEYEPGIGDGWLAHRIEAGIRKGTVRIAKDDRNPFERWICKK</sequence>
<evidence type="ECO:0000259" key="2">
    <source>
        <dbReference type="Pfam" id="PF12395"/>
    </source>
</evidence>
<dbReference type="EMBL" id="BSCH01000004">
    <property type="protein sequence ID" value="GLG89338.1"/>
    <property type="molecule type" value="Genomic_DNA"/>
</dbReference>
<reference evidence="3" key="1">
    <citation type="submission" date="2022-11" db="EMBL/GenBank/DDBJ databases">
        <title>Draft genome sequence of Sellimonas catena strain 12EGH17.</title>
        <authorList>
            <person name="Atsushi H."/>
            <person name="Moriya O."/>
            <person name="Mitsuo S."/>
        </authorList>
    </citation>
    <scope>NUCLEOTIDE SEQUENCE</scope>
    <source>
        <strain evidence="3">12EGH17</strain>
    </source>
</reference>
<reference evidence="3" key="2">
    <citation type="submission" date="2022-11" db="EMBL/GenBank/DDBJ databases">
        <title>Draft genome sequence of Sellimonas catena strain 12EGH17.</title>
        <authorList>
            <person name="Hisatomi A."/>
            <person name="Ohkuma M."/>
            <person name="Sakamoto M."/>
        </authorList>
    </citation>
    <scope>NUCLEOTIDE SEQUENCE</scope>
    <source>
        <strain evidence="3">12EGH17</strain>
    </source>
</reference>
<evidence type="ECO:0000313" key="3">
    <source>
        <dbReference type="EMBL" id="GLG05418.1"/>
    </source>
</evidence>
<dbReference type="InterPro" id="IPR014973">
    <property type="entry name" value="DUF1835"/>
</dbReference>
<dbReference type="RefSeq" id="WP_281844528.1">
    <property type="nucleotide sequence ID" value="NZ_BSBO01000028.1"/>
</dbReference>
<gene>
    <name evidence="3" type="ORF">Selli1_25920</name>
    <name evidence="4" type="ORF">Selli2_07650</name>
</gene>
<evidence type="ECO:0000313" key="5">
    <source>
        <dbReference type="Proteomes" id="UP001145145"/>
    </source>
</evidence>
<comment type="caution">
    <text evidence="3">The sequence shown here is derived from an EMBL/GenBank/DDBJ whole genome shotgun (WGS) entry which is preliminary data.</text>
</comment>
<evidence type="ECO:0000259" key="1">
    <source>
        <dbReference type="Pfam" id="PF08874"/>
    </source>
</evidence>
<accession>A0A9W6C7K9</accession>
<organism evidence="3 5">
    <name type="scientific">Sellimonas catena</name>
    <dbReference type="NCBI Taxonomy" id="2994035"/>
    <lineage>
        <taxon>Bacteria</taxon>
        <taxon>Bacillati</taxon>
        <taxon>Bacillota</taxon>
        <taxon>Clostridia</taxon>
        <taxon>Lachnospirales</taxon>
        <taxon>Lachnospiraceae</taxon>
        <taxon>Sellimonas</taxon>
    </lineage>
</organism>
<dbReference type="EMBL" id="BSBO01000028">
    <property type="protein sequence ID" value="GLG05418.1"/>
    <property type="molecule type" value="Genomic_DNA"/>
</dbReference>
<reference evidence="3 5" key="5">
    <citation type="journal article" date="2023" name="Int. J. Syst. Evol. Microbiol.">
        <title>Sellimonas catena sp. nov., isolated from human faeces.</title>
        <authorList>
            <person name="Hisatomi A."/>
            <person name="Ohkuma M."/>
            <person name="Sakamoto M."/>
        </authorList>
    </citation>
    <scope>NUCLEOTIDE SEQUENCE [LARGE SCALE GENOMIC DNA]</scope>
    <source>
        <strain evidence="3 5">12EGH17</strain>
        <strain evidence="4">18CBH55</strain>
    </source>
</reference>
<dbReference type="Pfam" id="PF08874">
    <property type="entry name" value="DUF1835"/>
    <property type="match status" value="1"/>
</dbReference>
<dbReference type="Proteomes" id="UP001145145">
    <property type="component" value="Unassembled WGS sequence"/>
</dbReference>